<dbReference type="InterPro" id="IPR005648">
    <property type="entry name" value="FlgD"/>
</dbReference>
<dbReference type="Pfam" id="PF13861">
    <property type="entry name" value="FLgD_tudor"/>
    <property type="match status" value="1"/>
</dbReference>
<organism evidence="8 9">
    <name type="scientific">Aeromonas media</name>
    <dbReference type="NCBI Taxonomy" id="651"/>
    <lineage>
        <taxon>Bacteria</taxon>
        <taxon>Pseudomonadati</taxon>
        <taxon>Pseudomonadota</taxon>
        <taxon>Gammaproteobacteria</taxon>
        <taxon>Aeromonadales</taxon>
        <taxon>Aeromonadaceae</taxon>
        <taxon>Aeromonas</taxon>
    </lineage>
</organism>
<comment type="function">
    <text evidence="4 5">Required for flagellar hook formation. May act as a scaffolding protein.</text>
</comment>
<dbReference type="Pfam" id="PF03963">
    <property type="entry name" value="FlgD"/>
    <property type="match status" value="1"/>
</dbReference>
<keyword evidence="3 5" id="KW-1005">Bacterial flagellum biogenesis</keyword>
<evidence type="ECO:0000256" key="5">
    <source>
        <dbReference type="RuleBase" id="RU362076"/>
    </source>
</evidence>
<dbReference type="Pfam" id="PF13860">
    <property type="entry name" value="FlgD_ig"/>
    <property type="match status" value="1"/>
</dbReference>
<dbReference type="EMBL" id="CP038441">
    <property type="protein sequence ID" value="QJT22498.1"/>
    <property type="molecule type" value="Genomic_DNA"/>
</dbReference>
<proteinExistence type="inferred from homology"/>
<accession>A0A6M4YB73</accession>
<sequence>MADTYDSLLGVNRTTAAQTSTVNTTTQKKELDQESFLKLLTMQLSYQDPFKPVDNAQMLSQMTSMSTSQGISSLSTQMESLNSLMTSSQALQASALVGQNVLIPSNTGYVEKGGTLSGVIATGDGGSNVKVTVKDEIGQVIKEFSLEGDHKGNVAFEWDGLDKSGNAAKSGKYSIEAHATVDGKSESVPALTYAKVESVTLGTSTSTNPSTLKLKGLGGIYLTDVLEIGGTSGKSATTPTPTPTSNAVI</sequence>
<keyword evidence="8" id="KW-0282">Flagellum</keyword>
<gene>
    <name evidence="8" type="ORF">E4184_14490</name>
</gene>
<evidence type="ECO:0000256" key="3">
    <source>
        <dbReference type="ARBA" id="ARBA00022795"/>
    </source>
</evidence>
<protein>
    <recommendedName>
        <fullName evidence="2 5">Basal-body rod modification protein FlgD</fullName>
    </recommendedName>
</protein>
<evidence type="ECO:0000256" key="4">
    <source>
        <dbReference type="ARBA" id="ARBA00024746"/>
    </source>
</evidence>
<keyword evidence="8" id="KW-0969">Cilium</keyword>
<dbReference type="Gene3D" id="2.30.30.910">
    <property type="match status" value="1"/>
</dbReference>
<evidence type="ECO:0000313" key="8">
    <source>
        <dbReference type="EMBL" id="QJT22498.1"/>
    </source>
</evidence>
<evidence type="ECO:0000313" key="9">
    <source>
        <dbReference type="Proteomes" id="UP000501427"/>
    </source>
</evidence>
<evidence type="ECO:0000259" key="7">
    <source>
        <dbReference type="Pfam" id="PF13861"/>
    </source>
</evidence>
<dbReference type="InterPro" id="IPR025965">
    <property type="entry name" value="FlgD/Vpr_Ig-like"/>
</dbReference>
<dbReference type="Gene3D" id="2.60.40.4070">
    <property type="match status" value="1"/>
</dbReference>
<evidence type="ECO:0000256" key="2">
    <source>
        <dbReference type="ARBA" id="ARBA00016013"/>
    </source>
</evidence>
<evidence type="ECO:0000256" key="1">
    <source>
        <dbReference type="ARBA" id="ARBA00010577"/>
    </source>
</evidence>
<reference evidence="8 9" key="1">
    <citation type="submission" date="2019-03" db="EMBL/GenBank/DDBJ databases">
        <title>Novel transposon Tn6433 accelerates the dissemination of tet(E) in Aeromonas from aerobic biofilm under oxytetracycline stress.</title>
        <authorList>
            <person name="Shi Y."/>
            <person name="Tian Z."/>
            <person name="Zhang Y."/>
            <person name="Zhang H."/>
            <person name="Yang M."/>
        </authorList>
    </citation>
    <scope>NUCLEOTIDE SEQUENCE [LARGE SCALE GENOMIC DNA]</scope>
    <source>
        <strain evidence="8 9">T0.1-19</strain>
    </source>
</reference>
<dbReference type="GO" id="GO:0044781">
    <property type="term" value="P:bacterial-type flagellum organization"/>
    <property type="evidence" value="ECO:0007669"/>
    <property type="project" value="UniProtKB-UniRule"/>
</dbReference>
<dbReference type="AlphaFoldDB" id="A0A6M4YB73"/>
<feature type="domain" description="FlgD/Vpr Ig-like" evidence="6">
    <location>
        <begin position="113"/>
        <end position="180"/>
    </location>
</feature>
<comment type="similarity">
    <text evidence="1 5">Belongs to the FlgD family.</text>
</comment>
<dbReference type="InterPro" id="IPR025963">
    <property type="entry name" value="FLgD_Tudor"/>
</dbReference>
<dbReference type="Proteomes" id="UP000501427">
    <property type="component" value="Chromosome"/>
</dbReference>
<evidence type="ECO:0000259" key="6">
    <source>
        <dbReference type="Pfam" id="PF13860"/>
    </source>
</evidence>
<name>A0A6M4YB73_AERME</name>
<dbReference type="RefSeq" id="WP_171276440.1">
    <property type="nucleotide sequence ID" value="NZ_CAWPJG010000001.1"/>
</dbReference>
<keyword evidence="8" id="KW-0966">Cell projection</keyword>
<feature type="domain" description="FlgD Tudor-like" evidence="7">
    <location>
        <begin position="88"/>
        <end position="225"/>
    </location>
</feature>